<evidence type="ECO:0000256" key="11">
    <source>
        <dbReference type="SAM" id="MobiDB-lite"/>
    </source>
</evidence>
<dbReference type="Proteomes" id="UP000660262">
    <property type="component" value="Unassembled WGS sequence"/>
</dbReference>
<protein>
    <recommendedName>
        <fullName evidence="15">Acyltransferase</fullName>
    </recommendedName>
</protein>
<keyword evidence="3" id="KW-0444">Lipid biosynthesis</keyword>
<evidence type="ECO:0000256" key="12">
    <source>
        <dbReference type="SAM" id="Phobius"/>
    </source>
</evidence>
<evidence type="ECO:0000256" key="2">
    <source>
        <dbReference type="ARBA" id="ARBA00005420"/>
    </source>
</evidence>
<dbReference type="GO" id="GO:0006629">
    <property type="term" value="P:lipid metabolic process"/>
    <property type="evidence" value="ECO:0007669"/>
    <property type="project" value="UniProtKB-KW"/>
</dbReference>
<evidence type="ECO:0000256" key="1">
    <source>
        <dbReference type="ARBA" id="ARBA00004477"/>
    </source>
</evidence>
<feature type="region of interest" description="Disordered" evidence="11">
    <location>
        <begin position="81"/>
        <end position="132"/>
    </location>
</feature>
<keyword evidence="4" id="KW-0808">Transferase</keyword>
<comment type="subcellular location">
    <subcellularLocation>
        <location evidence="1">Endoplasmic reticulum membrane</location>
        <topology evidence="1">Multi-pass membrane protein</topology>
    </subcellularLocation>
</comment>
<dbReference type="GO" id="GO:0005789">
    <property type="term" value="C:endoplasmic reticulum membrane"/>
    <property type="evidence" value="ECO:0007669"/>
    <property type="project" value="UniProtKB-SubCell"/>
</dbReference>
<evidence type="ECO:0000256" key="4">
    <source>
        <dbReference type="ARBA" id="ARBA00022679"/>
    </source>
</evidence>
<evidence type="ECO:0000256" key="6">
    <source>
        <dbReference type="ARBA" id="ARBA00022824"/>
    </source>
</evidence>
<dbReference type="EMBL" id="BNJQ01000040">
    <property type="protein sequence ID" value="GHP12328.1"/>
    <property type="molecule type" value="Genomic_DNA"/>
</dbReference>
<dbReference type="Pfam" id="PF03982">
    <property type="entry name" value="DAGAT"/>
    <property type="match status" value="1"/>
</dbReference>
<dbReference type="AlphaFoldDB" id="A0A830HZ89"/>
<comment type="caution">
    <text evidence="13">The sequence shown here is derived from an EMBL/GenBank/DDBJ whole genome shotgun (WGS) entry which is preliminary data.</text>
</comment>
<organism evidence="13 14">
    <name type="scientific">Pycnococcus provasolii</name>
    <dbReference type="NCBI Taxonomy" id="41880"/>
    <lineage>
        <taxon>Eukaryota</taxon>
        <taxon>Viridiplantae</taxon>
        <taxon>Chlorophyta</taxon>
        <taxon>Pseudoscourfieldiophyceae</taxon>
        <taxon>Pseudoscourfieldiales</taxon>
        <taxon>Pycnococcaceae</taxon>
        <taxon>Pycnococcus</taxon>
    </lineage>
</organism>
<comment type="similarity">
    <text evidence="2">Belongs to the diacylglycerol acyltransferase family.</text>
</comment>
<dbReference type="GO" id="GO:0004144">
    <property type="term" value="F:diacylglycerol O-acyltransferase activity"/>
    <property type="evidence" value="ECO:0007669"/>
    <property type="project" value="UniProtKB-ARBA"/>
</dbReference>
<feature type="compositionally biased region" description="Gly residues" evidence="11">
    <location>
        <begin position="85"/>
        <end position="116"/>
    </location>
</feature>
<keyword evidence="14" id="KW-1185">Reference proteome</keyword>
<dbReference type="OrthoDB" id="264532at2759"/>
<keyword evidence="6" id="KW-0256">Endoplasmic reticulum</keyword>
<keyword evidence="9 12" id="KW-0472">Membrane</keyword>
<name>A0A830HZ89_9CHLO</name>
<reference evidence="13" key="1">
    <citation type="submission" date="2020-10" db="EMBL/GenBank/DDBJ databases">
        <title>Unveiling of a novel bifunctional photoreceptor, Dualchrome1, isolated from a cosmopolitan green alga.</title>
        <authorList>
            <person name="Suzuki S."/>
            <person name="Kawachi M."/>
        </authorList>
    </citation>
    <scope>NUCLEOTIDE SEQUENCE</scope>
    <source>
        <strain evidence="13">NIES 2893</strain>
    </source>
</reference>
<gene>
    <name evidence="13" type="ORF">PPROV_001105600</name>
</gene>
<keyword evidence="8" id="KW-0443">Lipid metabolism</keyword>
<dbReference type="PANTHER" id="PTHR12317:SF34">
    <property type="entry name" value="ACYLTRANSFERASE"/>
    <property type="match status" value="1"/>
</dbReference>
<evidence type="ECO:0000313" key="14">
    <source>
        <dbReference type="Proteomes" id="UP000660262"/>
    </source>
</evidence>
<keyword evidence="7 12" id="KW-1133">Transmembrane helix</keyword>
<feature type="transmembrane region" description="Helical" evidence="12">
    <location>
        <begin position="221"/>
        <end position="250"/>
    </location>
</feature>
<accession>A0A830HZ89</accession>
<evidence type="ECO:0000313" key="13">
    <source>
        <dbReference type="EMBL" id="GHP12328.1"/>
    </source>
</evidence>
<evidence type="ECO:0000256" key="7">
    <source>
        <dbReference type="ARBA" id="ARBA00022989"/>
    </source>
</evidence>
<keyword evidence="10" id="KW-0012">Acyltransferase</keyword>
<proteinExistence type="inferred from homology"/>
<evidence type="ECO:0000256" key="5">
    <source>
        <dbReference type="ARBA" id="ARBA00022692"/>
    </source>
</evidence>
<evidence type="ECO:0000256" key="3">
    <source>
        <dbReference type="ARBA" id="ARBA00022516"/>
    </source>
</evidence>
<evidence type="ECO:0008006" key="15">
    <source>
        <dbReference type="Google" id="ProtNLM"/>
    </source>
</evidence>
<dbReference type="PANTHER" id="PTHR12317">
    <property type="entry name" value="DIACYLGLYCEROL O-ACYLTRANSFERASE"/>
    <property type="match status" value="1"/>
</dbReference>
<sequence>MSGSALEVRLALLRSSRLAKALVVSDSSLSSSCRKSCRAALLLADAVVLRAALRLLNHRSSRGGSSTSAWSSGYSSGSSISGSSSPGGGGSPSSTGSGGGGDNTNVNVGGGSGGVVVGSPSSSSASSSSYSGGTSQTSIAAVIASACASDEDAALAAQWLERRRLSSSQKAVYRLAGFSAKTSSSKLVEEGTDENEVTTTAELTTAHAASGVFLTYLPQHVMIALLVIPPFLVSFQTLVIAITVVAALYLPTYLGRPSTRPWRASKRIKRFLTRCAEAASTRWYPSMWIACDTWPETTLYDSQKLMFGYHPHGLCPALCIWAPLTRAWGGALAAAARWDKARAAPAPLVASVLHRIPILRDLLQAVGSLEASKEAIRGVLSKEDNNGVLLVPGGISELIEDGRAGHAAVVLVCKHKGFVREALLSGASLVPVFCFGEHRALRNLFPWRSAMRAAYRLFGIPLPYLPSGHGMGLLPLPATDPIAVVVGAPLPPPSDVTPEQLRDDPQLLTRTIDAHHYRYYCKLSALYYRHRAAFGYGDVGLVLDHLSSASS</sequence>
<evidence type="ECO:0000256" key="10">
    <source>
        <dbReference type="ARBA" id="ARBA00023315"/>
    </source>
</evidence>
<evidence type="ECO:0000256" key="9">
    <source>
        <dbReference type="ARBA" id="ARBA00023136"/>
    </source>
</evidence>
<evidence type="ECO:0000256" key="8">
    <source>
        <dbReference type="ARBA" id="ARBA00023098"/>
    </source>
</evidence>
<keyword evidence="5 12" id="KW-0812">Transmembrane</keyword>
<dbReference type="InterPro" id="IPR007130">
    <property type="entry name" value="DAGAT"/>
</dbReference>
<feature type="compositionally biased region" description="Low complexity" evidence="11">
    <location>
        <begin position="117"/>
        <end position="132"/>
    </location>
</feature>